<accession>A0A077K9J2</accession>
<dbReference type="RefSeq" id="WP_344118149.1">
    <property type="nucleotide sequence ID" value="NZ_BAAABW010000015.1"/>
</dbReference>
<dbReference type="Proteomes" id="UP001500063">
    <property type="component" value="Unassembled WGS sequence"/>
</dbReference>
<dbReference type="AlphaFoldDB" id="A0A077K9J2"/>
<reference evidence="8" key="3">
    <citation type="journal article" date="2019" name="Int. J. Syst. Evol. Microbiol.">
        <title>The Global Catalogue of Microorganisms (GCM) 10K type strain sequencing project: providing services to taxonomists for standard genome sequencing and annotation.</title>
        <authorList>
            <consortium name="The Broad Institute Genomics Platform"/>
            <consortium name="The Broad Institute Genome Sequencing Center for Infectious Disease"/>
            <person name="Wu L."/>
            <person name="Ma J."/>
        </authorList>
    </citation>
    <scope>NUCLEOTIDE SEQUENCE [LARGE SCALE GENOMIC DNA]</scope>
    <source>
        <strain evidence="8">JCM 4565</strain>
    </source>
</reference>
<feature type="domain" description="NodB homology" evidence="5">
    <location>
        <begin position="69"/>
        <end position="258"/>
    </location>
</feature>
<dbReference type="GO" id="GO:0016810">
    <property type="term" value="F:hydrolase activity, acting on carbon-nitrogen (but not peptide) bonds"/>
    <property type="evidence" value="ECO:0007669"/>
    <property type="project" value="InterPro"/>
</dbReference>
<dbReference type="InterPro" id="IPR050248">
    <property type="entry name" value="Polysacc_deacetylase_ArnD"/>
</dbReference>
<dbReference type="InterPro" id="IPR002509">
    <property type="entry name" value="NODB_dom"/>
</dbReference>
<dbReference type="GO" id="GO:0016020">
    <property type="term" value="C:membrane"/>
    <property type="evidence" value="ECO:0007669"/>
    <property type="project" value="TreeGrafter"/>
</dbReference>
<evidence type="ECO:0000256" key="3">
    <source>
        <dbReference type="SAM" id="MobiDB-lite"/>
    </source>
</evidence>
<dbReference type="Pfam" id="PF01522">
    <property type="entry name" value="Polysacc_deac_1"/>
    <property type="match status" value="1"/>
</dbReference>
<reference evidence="7" key="4">
    <citation type="submission" date="2023-12" db="EMBL/GenBank/DDBJ databases">
        <authorList>
            <person name="Sun Q."/>
            <person name="Inoue M."/>
        </authorList>
    </citation>
    <scope>NUCLEOTIDE SEQUENCE</scope>
    <source>
        <strain evidence="7">JCM 4565</strain>
    </source>
</reference>
<dbReference type="GO" id="GO:0046872">
    <property type="term" value="F:metal ion binding"/>
    <property type="evidence" value="ECO:0007669"/>
    <property type="project" value="UniProtKB-KW"/>
</dbReference>
<evidence type="ECO:0000256" key="2">
    <source>
        <dbReference type="ARBA" id="ARBA00022801"/>
    </source>
</evidence>
<dbReference type="EMBL" id="AB937727">
    <property type="protein sequence ID" value="BAP27974.1"/>
    <property type="molecule type" value="Genomic_DNA"/>
</dbReference>
<feature type="signal peptide" evidence="4">
    <location>
        <begin position="1"/>
        <end position="21"/>
    </location>
</feature>
<feature type="region of interest" description="Disordered" evidence="3">
    <location>
        <begin position="33"/>
        <end position="59"/>
    </location>
</feature>
<feature type="chain" id="PRO_5039717449" evidence="4">
    <location>
        <begin position="22"/>
        <end position="269"/>
    </location>
</feature>
<dbReference type="SUPFAM" id="SSF88713">
    <property type="entry name" value="Glycoside hydrolase/deacetylase"/>
    <property type="match status" value="1"/>
</dbReference>
<evidence type="ECO:0000259" key="5">
    <source>
        <dbReference type="PROSITE" id="PS51677"/>
    </source>
</evidence>
<sequence>MRLASLASRSLTVLTALTALALLAGGQQSPVTAAATSTVARPRPEARTEPGPPERLFGSTNRRMRTTDRVVALTFNAAWDDAGVDTVLKVLRERHVPATFFLTGEFAERQPAAARAMAAEHGIGSHSYDHPYFDDLTPAQVGDQVFRADRAIREATGKAPLPFFRFPYSATTPQGIAEVNALGFADVEFTVDTWGYKGDAGGMTVQRAVDRVVARLVPGEIVQMHVGADVAEGQHSSLDAEALPRIIDAVRAHGYRIADLRTSLLPHAR</sequence>
<dbReference type="InterPro" id="IPR011330">
    <property type="entry name" value="Glyco_hydro/deAcase_b/a-brl"/>
</dbReference>
<keyword evidence="1" id="KW-0479">Metal-binding</keyword>
<dbReference type="PANTHER" id="PTHR10587:SF133">
    <property type="entry name" value="CHITIN DEACETYLASE 1-RELATED"/>
    <property type="match status" value="1"/>
</dbReference>
<gene>
    <name evidence="7" type="ORF">GCM10010319_28260</name>
</gene>
<reference evidence="7" key="1">
    <citation type="journal article" date="2014" name="Int. J. Syst. Evol. Microbiol.">
        <title>Complete genome of a new Firmicutes species belonging to the dominant human colonic microbiota ('Ruminococcus bicirculans') reveals two chromosomes and a selective capacity to utilize plant glucans.</title>
        <authorList>
            <consortium name="NISC Comparative Sequencing Program"/>
            <person name="Wegmann U."/>
            <person name="Louis P."/>
            <person name="Goesmann A."/>
            <person name="Henrissat B."/>
            <person name="Duncan S.H."/>
            <person name="Flint H.J."/>
        </authorList>
    </citation>
    <scope>NUCLEOTIDE SEQUENCE</scope>
    <source>
        <strain evidence="7">JCM 4565</strain>
    </source>
</reference>
<proteinExistence type="predicted"/>
<dbReference type="PANTHER" id="PTHR10587">
    <property type="entry name" value="GLYCOSYL TRANSFERASE-RELATED"/>
    <property type="match status" value="1"/>
</dbReference>
<dbReference type="PROSITE" id="PS51677">
    <property type="entry name" value="NODB"/>
    <property type="match status" value="1"/>
</dbReference>
<evidence type="ECO:0000313" key="6">
    <source>
        <dbReference type="EMBL" id="BAP27974.1"/>
    </source>
</evidence>
<keyword evidence="4" id="KW-0732">Signal</keyword>
<name>A0A077K9J2_9ACTN</name>
<reference evidence="6" key="2">
    <citation type="journal article" date="2014" name="J. Am. Chem. Soc.">
        <title>A methyltransferase initiates terpene cyclization in teleocidin B biosynthesis.</title>
        <authorList>
            <person name="Awakawa T."/>
            <person name="Zhang L."/>
            <person name="Wakimoto T."/>
            <person name="Hoshino S."/>
            <person name="Mori T."/>
            <person name="Ito T."/>
            <person name="Ishikawa J."/>
            <person name="Tanner M.E."/>
            <person name="Abe I."/>
        </authorList>
    </citation>
    <scope>NUCLEOTIDE SEQUENCE</scope>
    <source>
        <strain evidence="6">NBRC 12747</strain>
    </source>
</reference>
<dbReference type="GO" id="GO:0005975">
    <property type="term" value="P:carbohydrate metabolic process"/>
    <property type="evidence" value="ECO:0007669"/>
    <property type="project" value="InterPro"/>
</dbReference>
<dbReference type="Gene3D" id="3.20.20.370">
    <property type="entry name" value="Glycoside hydrolase/deacetylase"/>
    <property type="match status" value="1"/>
</dbReference>
<keyword evidence="8" id="KW-1185">Reference proteome</keyword>
<evidence type="ECO:0000256" key="1">
    <source>
        <dbReference type="ARBA" id="ARBA00022723"/>
    </source>
</evidence>
<organism evidence="6">
    <name type="scientific">Streptomyces blastmyceticus</name>
    <dbReference type="NCBI Taxonomy" id="68180"/>
    <lineage>
        <taxon>Bacteria</taxon>
        <taxon>Bacillati</taxon>
        <taxon>Actinomycetota</taxon>
        <taxon>Actinomycetes</taxon>
        <taxon>Kitasatosporales</taxon>
        <taxon>Streptomycetaceae</taxon>
        <taxon>Streptomyces</taxon>
    </lineage>
</organism>
<keyword evidence="2" id="KW-0378">Hydrolase</keyword>
<evidence type="ECO:0000313" key="7">
    <source>
        <dbReference type="EMBL" id="GAA0349769.1"/>
    </source>
</evidence>
<evidence type="ECO:0000313" key="8">
    <source>
        <dbReference type="Proteomes" id="UP001500063"/>
    </source>
</evidence>
<protein>
    <submittedName>
        <fullName evidence="6">Chitooligosaccharide deacetylase</fullName>
    </submittedName>
</protein>
<dbReference type="EMBL" id="BAAABW010000015">
    <property type="protein sequence ID" value="GAA0349769.1"/>
    <property type="molecule type" value="Genomic_DNA"/>
</dbReference>
<evidence type="ECO:0000256" key="4">
    <source>
        <dbReference type="SAM" id="SignalP"/>
    </source>
</evidence>
<dbReference type="CDD" id="cd10917">
    <property type="entry name" value="CE4_NodB_like_6s_7s"/>
    <property type="match status" value="1"/>
</dbReference>